<feature type="domain" description="Peptidase C51" evidence="1">
    <location>
        <begin position="312"/>
        <end position="454"/>
    </location>
</feature>
<dbReference type="Proteomes" id="UP000070198">
    <property type="component" value="Unassembled WGS sequence"/>
</dbReference>
<evidence type="ECO:0000259" key="1">
    <source>
        <dbReference type="PROSITE" id="PS50911"/>
    </source>
</evidence>
<dbReference type="InterPro" id="IPR041219">
    <property type="entry name" value="Phage_lysozyme2"/>
</dbReference>
<proteinExistence type="predicted"/>
<dbReference type="Pfam" id="PF18013">
    <property type="entry name" value="Phage_lysozyme2"/>
    <property type="match status" value="1"/>
</dbReference>
<dbReference type="InterPro" id="IPR007921">
    <property type="entry name" value="CHAP_dom"/>
</dbReference>
<dbReference type="PATRIC" id="fig|315405.11.peg.2379"/>
<dbReference type="EMBL" id="LQOF01000409">
    <property type="protein sequence ID" value="KXT64465.1"/>
    <property type="molecule type" value="Genomic_DNA"/>
</dbReference>
<evidence type="ECO:0000313" key="2">
    <source>
        <dbReference type="EMBL" id="KXT64465.1"/>
    </source>
</evidence>
<dbReference type="Gene3D" id="1.10.530.10">
    <property type="match status" value="1"/>
</dbReference>
<gene>
    <name evidence="2" type="ORF">SGADD02_02045</name>
</gene>
<organism evidence="2 3">
    <name type="scientific">Streptococcus gallolyticus</name>
    <dbReference type="NCBI Taxonomy" id="315405"/>
    <lineage>
        <taxon>Bacteria</taxon>
        <taxon>Bacillati</taxon>
        <taxon>Bacillota</taxon>
        <taxon>Bacilli</taxon>
        <taxon>Lactobacillales</taxon>
        <taxon>Streptococcaceae</taxon>
        <taxon>Streptococcus</taxon>
    </lineage>
</organism>
<name>A0A139ML33_9STRE</name>
<dbReference type="Gene3D" id="3.90.1720.10">
    <property type="entry name" value="endopeptidase domain like (from Nostoc punctiforme)"/>
    <property type="match status" value="1"/>
</dbReference>
<protein>
    <recommendedName>
        <fullName evidence="1">Peptidase C51 domain-containing protein</fullName>
    </recommendedName>
</protein>
<dbReference type="RefSeq" id="WP_061459173.1">
    <property type="nucleotide sequence ID" value="NZ_KQ968756.1"/>
</dbReference>
<evidence type="ECO:0000313" key="3">
    <source>
        <dbReference type="Proteomes" id="UP000070198"/>
    </source>
</evidence>
<dbReference type="Pfam" id="PF05257">
    <property type="entry name" value="CHAP"/>
    <property type="match status" value="1"/>
</dbReference>
<dbReference type="SUPFAM" id="SSF54001">
    <property type="entry name" value="Cysteine proteinases"/>
    <property type="match status" value="1"/>
</dbReference>
<dbReference type="PROSITE" id="PS50911">
    <property type="entry name" value="CHAP"/>
    <property type="match status" value="1"/>
</dbReference>
<dbReference type="InterPro" id="IPR038765">
    <property type="entry name" value="Papain-like_cys_pep_sf"/>
</dbReference>
<sequence length="470" mass="49781">MKKLKQVKRLGCLTVLLAPFLLVLVLITLLFHTTIMSNDCEVSSSSTATATVSSAASDTDWTHEGSTAYNNAKLVFDSWVSKGLSGASASGIVGWVNSEGGFSLVDRAEGHYGTDELTNGLSAGVIPSGGSGYEVGGGGVYQFTPYTKFAEVGDSKWLDVDAQNTFVAQAILSGDWNASMDLTGGNHSFQQMAQMTDPQQATLVWQAYERGNTASIDQSQKQADAQIAYDMFNGASYNYDDSKFSQAFGTSSSDSSSDSNYKVSAVSTNNCSSSSSGGGTGSWSTDGGTVSYSAYNAWKRDDLPDDLKQYALDPASVGLGFKDSTGWNAIAYSGGQCTDLSASLMYALWEKDGEHVSMTLGNGQDIAKNWASRFLDKVSTTPTAGAVFSQTPASAGNEVGHTGVVSHVFANGDILVVEQNYADLSGENGGFGKYTWSYRYVPTYQYASGWTFYDPSNAGYSIVSNASSVN</sequence>
<dbReference type="AlphaFoldDB" id="A0A139ML33"/>
<reference evidence="2 3" key="1">
    <citation type="submission" date="2016-01" db="EMBL/GenBank/DDBJ databases">
        <title>Highly variable Streptococcus oralis are common among viridans streptococci isolated from primates.</title>
        <authorList>
            <person name="Denapaite D."/>
            <person name="Rieger M."/>
            <person name="Koendgen S."/>
            <person name="Brueckner R."/>
            <person name="Ochigava I."/>
            <person name="Kappeler P."/>
            <person name="Maetz-Rensing K."/>
            <person name="Leendertz F."/>
            <person name="Hakenbeck R."/>
        </authorList>
    </citation>
    <scope>NUCLEOTIDE SEQUENCE [LARGE SCALE GENOMIC DNA]</scope>
    <source>
        <strain evidence="2 3">DD02</strain>
    </source>
</reference>
<comment type="caution">
    <text evidence="2">The sequence shown here is derived from an EMBL/GenBank/DDBJ whole genome shotgun (WGS) entry which is preliminary data.</text>
</comment>
<accession>A0A139ML33</accession>